<dbReference type="Proteomes" id="UP001293718">
    <property type="component" value="Unassembled WGS sequence"/>
</dbReference>
<dbReference type="RefSeq" id="WP_322467681.1">
    <property type="nucleotide sequence ID" value="NZ_JAXOJX010000058.1"/>
</dbReference>
<proteinExistence type="predicted"/>
<accession>A0ABU5IMK1</accession>
<sequence length="60" mass="6638">MSEIYFSERAKRLVVGHKRDGRGVYDEKAKHELILACREPGESLAKVAHACVVNANLLAS</sequence>
<keyword evidence="2" id="KW-1185">Reference proteome</keyword>
<reference evidence="1 2" key="1">
    <citation type="submission" date="2023-11" db="EMBL/GenBank/DDBJ databases">
        <title>Draft genome of Azohydromonas lata strain H1 (DSM1123), a polyhydroxyalkanoate producer.</title>
        <authorList>
            <person name="Traversa D."/>
            <person name="D'Addabbo P."/>
            <person name="Pazzani C."/>
            <person name="Manzari C."/>
            <person name="Chiara M."/>
            <person name="Scrascia M."/>
        </authorList>
    </citation>
    <scope>NUCLEOTIDE SEQUENCE [LARGE SCALE GENOMIC DNA]</scope>
    <source>
        <strain evidence="1 2">H1</strain>
    </source>
</reference>
<evidence type="ECO:0000313" key="2">
    <source>
        <dbReference type="Proteomes" id="UP001293718"/>
    </source>
</evidence>
<evidence type="ECO:0008006" key="3">
    <source>
        <dbReference type="Google" id="ProtNLM"/>
    </source>
</evidence>
<evidence type="ECO:0000313" key="1">
    <source>
        <dbReference type="EMBL" id="MDZ5460117.1"/>
    </source>
</evidence>
<name>A0ABU5IMK1_9BURK</name>
<comment type="caution">
    <text evidence="1">The sequence shown here is derived from an EMBL/GenBank/DDBJ whole genome shotgun (WGS) entry which is preliminary data.</text>
</comment>
<gene>
    <name evidence="1" type="ORF">SM757_26415</name>
</gene>
<dbReference type="EMBL" id="JAXOJX010000058">
    <property type="protein sequence ID" value="MDZ5460117.1"/>
    <property type="molecule type" value="Genomic_DNA"/>
</dbReference>
<organism evidence="1 2">
    <name type="scientific">Azohydromonas lata</name>
    <dbReference type="NCBI Taxonomy" id="45677"/>
    <lineage>
        <taxon>Bacteria</taxon>
        <taxon>Pseudomonadati</taxon>
        <taxon>Pseudomonadota</taxon>
        <taxon>Betaproteobacteria</taxon>
        <taxon>Burkholderiales</taxon>
        <taxon>Sphaerotilaceae</taxon>
        <taxon>Azohydromonas</taxon>
    </lineage>
</organism>
<protein>
    <recommendedName>
        <fullName evidence="3">Transposase</fullName>
    </recommendedName>
</protein>